<dbReference type="Proteomes" id="UP000002572">
    <property type="component" value="Chromosome"/>
</dbReference>
<proteinExistence type="predicted"/>
<dbReference type="STRING" id="653733.Selin_0046"/>
<reference evidence="1 2" key="1">
    <citation type="submission" date="2010-12" db="EMBL/GenBank/DDBJ databases">
        <title>Complete sequence of Desulfurispirillum indicum S5.</title>
        <authorList>
            <consortium name="US DOE Joint Genome Institute"/>
            <person name="Lucas S."/>
            <person name="Copeland A."/>
            <person name="Lapidus A."/>
            <person name="Cheng J.-F."/>
            <person name="Goodwin L."/>
            <person name="Pitluck S."/>
            <person name="Chertkov O."/>
            <person name="Held B."/>
            <person name="Detter J.C."/>
            <person name="Han C."/>
            <person name="Tapia R."/>
            <person name="Land M."/>
            <person name="Hauser L."/>
            <person name="Kyrpides N."/>
            <person name="Ivanova N."/>
            <person name="Mikhailova N."/>
            <person name="Haggblom M."/>
            <person name="Rauschenbach I."/>
            <person name="Bini E."/>
            <person name="Woyke T."/>
        </authorList>
    </citation>
    <scope>NUCLEOTIDE SEQUENCE [LARGE SCALE GENOMIC DNA]</scope>
    <source>
        <strain evidence="2">ATCC BAA-1389 / DSM 22839 / S5</strain>
    </source>
</reference>
<evidence type="ECO:0000313" key="2">
    <source>
        <dbReference type="Proteomes" id="UP000002572"/>
    </source>
</evidence>
<accession>E6W4S7</accession>
<keyword evidence="2" id="KW-1185">Reference proteome</keyword>
<dbReference type="KEGG" id="din:Selin_0046"/>
<evidence type="ECO:0000313" key="1">
    <source>
        <dbReference type="EMBL" id="ADU64805.1"/>
    </source>
</evidence>
<dbReference type="InterPro" id="IPR026349">
    <property type="entry name" value="CHP04255"/>
</dbReference>
<dbReference type="InParanoid" id="E6W4S7"/>
<dbReference type="HOGENOM" id="CLU_097444_0_0_0"/>
<name>E6W4S7_DESIS</name>
<organism evidence="1 2">
    <name type="scientific">Desulfurispirillum indicum (strain ATCC BAA-1389 / DSM 22839 / S5)</name>
    <dbReference type="NCBI Taxonomy" id="653733"/>
    <lineage>
        <taxon>Bacteria</taxon>
        <taxon>Pseudomonadati</taxon>
        <taxon>Chrysiogenota</taxon>
        <taxon>Chrysiogenia</taxon>
        <taxon>Chrysiogenales</taxon>
        <taxon>Chrysiogenaceae</taxon>
        <taxon>Desulfurispirillum</taxon>
    </lineage>
</organism>
<dbReference type="EMBL" id="CP002432">
    <property type="protein sequence ID" value="ADU64805.1"/>
    <property type="molecule type" value="Genomic_DNA"/>
</dbReference>
<gene>
    <name evidence="1" type="ordered locus">Selin_0046</name>
</gene>
<protein>
    <recommendedName>
        <fullName evidence="3">TIGR04255 family protein</fullName>
    </recommendedName>
</protein>
<dbReference type="NCBIfam" id="TIGR04255">
    <property type="entry name" value="sporadTIGR04255"/>
    <property type="match status" value="1"/>
</dbReference>
<dbReference type="eggNOG" id="ENOG5032RZH">
    <property type="taxonomic scope" value="Bacteria"/>
</dbReference>
<dbReference type="AlphaFoldDB" id="E6W4S7"/>
<evidence type="ECO:0008006" key="3">
    <source>
        <dbReference type="Google" id="ProtNLM"/>
    </source>
</evidence>
<sequence length="245" mass="27839">MCTLPSKLQNDAIIESILEIQFNANVPDDAVYGLVYPTLNRHYPNTTTLPITNIPEEIRRTDPSLRYHAWYTFEKHPLRINLGPRSIAFINTKPYLGWNDWSTHINHVLGEIKEINLINSVERIGLRYINFFNEKILNKAHIKLQIAKKEIDNESTSVRTEFISGEYTIILQIGSNVNAFSGDSNLLGSIIDIDCIILKSMDSGEFFNKFSSLTEEAHKKGKQLFFELIGNELLESLNAAPGGEQ</sequence>